<name>A0A336LU50_CULSO</name>
<feature type="compositionally biased region" description="Low complexity" evidence="2">
    <location>
        <begin position="445"/>
        <end position="456"/>
    </location>
</feature>
<organism evidence="3">
    <name type="scientific">Culicoides sonorensis</name>
    <name type="common">Biting midge</name>
    <dbReference type="NCBI Taxonomy" id="179676"/>
    <lineage>
        <taxon>Eukaryota</taxon>
        <taxon>Metazoa</taxon>
        <taxon>Ecdysozoa</taxon>
        <taxon>Arthropoda</taxon>
        <taxon>Hexapoda</taxon>
        <taxon>Insecta</taxon>
        <taxon>Pterygota</taxon>
        <taxon>Neoptera</taxon>
        <taxon>Endopterygota</taxon>
        <taxon>Diptera</taxon>
        <taxon>Nematocera</taxon>
        <taxon>Chironomoidea</taxon>
        <taxon>Ceratopogonidae</taxon>
        <taxon>Ceratopogoninae</taxon>
        <taxon>Culicoides</taxon>
        <taxon>Monoculicoides</taxon>
    </lineage>
</organism>
<dbReference type="PANTHER" id="PTHR31353:SF1">
    <property type="entry name" value="PROTEIN FAM98B"/>
    <property type="match status" value="1"/>
</dbReference>
<dbReference type="OMA" id="MPAGDNF"/>
<gene>
    <name evidence="3" type="primary">CSON015624</name>
</gene>
<feature type="compositionally biased region" description="Basic and acidic residues" evidence="2">
    <location>
        <begin position="399"/>
        <end position="411"/>
    </location>
</feature>
<proteinExistence type="inferred from homology"/>
<dbReference type="GO" id="GO:0072669">
    <property type="term" value="C:tRNA-splicing ligase complex"/>
    <property type="evidence" value="ECO:0007669"/>
    <property type="project" value="TreeGrafter"/>
</dbReference>
<feature type="compositionally biased region" description="Polar residues" evidence="2">
    <location>
        <begin position="472"/>
        <end position="482"/>
    </location>
</feature>
<feature type="region of interest" description="Disordered" evidence="2">
    <location>
        <begin position="288"/>
        <end position="482"/>
    </location>
</feature>
<protein>
    <submittedName>
        <fullName evidence="3">CSON015624 protein</fullName>
    </submittedName>
</protein>
<accession>A0A336LU50</accession>
<evidence type="ECO:0000256" key="1">
    <source>
        <dbReference type="ARBA" id="ARBA00007218"/>
    </source>
</evidence>
<comment type="similarity">
    <text evidence="1">Belongs to the FAM98 family.</text>
</comment>
<sequence>MENKILDSFELVGYKGNLLEPSALSQIVSDDKINVEFRNMVSWISNEIAGLGNLDERISKDDDLNTFMLELSGFLKEIQCPYNIFMSGPVSSRLNSTETRFLLLEFLLNELMAQKMCNVTRSKDSKKDLAITLHETPTAAALKDIAITLNLGKPPDNISPKLIFDKINQKFDEIINRTNGLKRLGKPLFCPKTRVSDENWAKLAILQKELDDEYDMRRKMLLTRLDCTVQSFQWSEKLKGKEAEITERFASKRQKLEQLTCGGQRTDIPALLAARENLAIIEKTSSANVRKNTKSKIQRHIMGNVPDRGGRAYEHQVPPPEMPSWQKNRAGGPQGGGGRGGNFSQRGNQHNAGYQQQSYGNNQQGFQGQQQNYGGNYNKNNYNQNQGNNFNQGQSYQRQDSDNRGGYRDNRGGYQDNRGGYQDNRGGYQDNRGGYQDNRGRGRGSRVQGGWSQRGSESYNDRKDDGNYQPRGHSNYNRGGRR</sequence>
<evidence type="ECO:0000313" key="3">
    <source>
        <dbReference type="EMBL" id="SSX19867.1"/>
    </source>
</evidence>
<feature type="compositionally biased region" description="Low complexity" evidence="2">
    <location>
        <begin position="342"/>
        <end position="397"/>
    </location>
</feature>
<dbReference type="PANTHER" id="PTHR31353">
    <property type="entry name" value="FAM98"/>
    <property type="match status" value="1"/>
</dbReference>
<dbReference type="EMBL" id="UFQT01000099">
    <property type="protein sequence ID" value="SSX19867.1"/>
    <property type="molecule type" value="Genomic_DNA"/>
</dbReference>
<evidence type="ECO:0000256" key="2">
    <source>
        <dbReference type="SAM" id="MobiDB-lite"/>
    </source>
</evidence>
<dbReference type="InterPro" id="IPR018797">
    <property type="entry name" value="FAM98"/>
</dbReference>
<dbReference type="AlphaFoldDB" id="A0A336LU50"/>
<dbReference type="VEuPathDB" id="VectorBase:CSON015624"/>
<reference evidence="3" key="1">
    <citation type="submission" date="2018-07" db="EMBL/GenBank/DDBJ databases">
        <authorList>
            <person name="Quirk P.G."/>
            <person name="Krulwich T.A."/>
        </authorList>
    </citation>
    <scope>NUCLEOTIDE SEQUENCE</scope>
</reference>
<feature type="compositionally biased region" description="Gly residues" evidence="2">
    <location>
        <begin position="332"/>
        <end position="341"/>
    </location>
</feature>
<dbReference type="Pfam" id="PF10239">
    <property type="entry name" value="DUF2465"/>
    <property type="match status" value="1"/>
</dbReference>